<organism evidence="2 3">
    <name type="scientific">Trueperella bernardiae</name>
    <dbReference type="NCBI Taxonomy" id="59561"/>
    <lineage>
        <taxon>Bacteria</taxon>
        <taxon>Bacillati</taxon>
        <taxon>Actinomycetota</taxon>
        <taxon>Actinomycetes</taxon>
        <taxon>Actinomycetales</taxon>
        <taxon>Actinomycetaceae</taxon>
        <taxon>Trueperella</taxon>
    </lineage>
</organism>
<accession>A0AAW6ZGZ4</accession>
<feature type="signal peptide" evidence="1">
    <location>
        <begin position="1"/>
        <end position="21"/>
    </location>
</feature>
<protein>
    <submittedName>
        <fullName evidence="2">Uncharacterized protein</fullName>
    </submittedName>
</protein>
<name>A0AAW6ZGZ4_9ACTO</name>
<dbReference type="RefSeq" id="WP_062614093.1">
    <property type="nucleotide sequence ID" value="NZ_JASPDQ010000001.1"/>
</dbReference>
<evidence type="ECO:0000313" key="2">
    <source>
        <dbReference type="EMBL" id="MDK8600884.1"/>
    </source>
</evidence>
<dbReference type="Proteomes" id="UP001225576">
    <property type="component" value="Unassembled WGS sequence"/>
</dbReference>
<keyword evidence="1" id="KW-0732">Signal</keyword>
<evidence type="ECO:0000313" key="3">
    <source>
        <dbReference type="Proteomes" id="UP001225576"/>
    </source>
</evidence>
<sequence length="212" mass="22243">MLALFAFTVSMLLVFPRVSFALDGEEESAGGTKAYEIEVQWKNQPEQVTSGLDVLSMIWWMDINDSAPAPGNEPTTDNLLVVTVENAHFGEIPSQCLSGDAGKSALSEDACTLTCDIGTRDQGTAQMVLSGVEMDGPAGSNVKAKAQFRGLEATLPEIPIIAPFIMDAKFDGGPVVVDGRGPQLPGPELPLLAGALGGVLQGPVGGQLRHHD</sequence>
<feature type="chain" id="PRO_5043958623" evidence="1">
    <location>
        <begin position="22"/>
        <end position="212"/>
    </location>
</feature>
<evidence type="ECO:0000256" key="1">
    <source>
        <dbReference type="SAM" id="SignalP"/>
    </source>
</evidence>
<dbReference type="EMBL" id="JASPDQ010000001">
    <property type="protein sequence ID" value="MDK8600884.1"/>
    <property type="molecule type" value="Genomic_DNA"/>
</dbReference>
<dbReference type="AlphaFoldDB" id="A0AAW6ZGZ4"/>
<proteinExistence type="predicted"/>
<reference evidence="2" key="1">
    <citation type="submission" date="2023-05" db="EMBL/GenBank/DDBJ databases">
        <title>Genomic Catalog of Human Bladder Bacteria.</title>
        <authorList>
            <person name="Du J."/>
        </authorList>
    </citation>
    <scope>NUCLEOTIDE SEQUENCE</scope>
    <source>
        <strain evidence="2">UMB1304A</strain>
    </source>
</reference>
<gene>
    <name evidence="2" type="ORF">QP858_00175</name>
</gene>
<comment type="caution">
    <text evidence="2">The sequence shown here is derived from an EMBL/GenBank/DDBJ whole genome shotgun (WGS) entry which is preliminary data.</text>
</comment>